<organism evidence="5 6">
    <name type="scientific">Phlyctema vagabunda</name>
    <dbReference type="NCBI Taxonomy" id="108571"/>
    <lineage>
        <taxon>Eukaryota</taxon>
        <taxon>Fungi</taxon>
        <taxon>Dikarya</taxon>
        <taxon>Ascomycota</taxon>
        <taxon>Pezizomycotina</taxon>
        <taxon>Leotiomycetes</taxon>
        <taxon>Helotiales</taxon>
        <taxon>Dermateaceae</taxon>
        <taxon>Phlyctema</taxon>
    </lineage>
</organism>
<feature type="transmembrane region" description="Helical" evidence="4">
    <location>
        <begin position="425"/>
        <end position="445"/>
    </location>
</feature>
<gene>
    <name evidence="5" type="ORF">PVAG01_03341</name>
</gene>
<keyword evidence="4" id="KW-0472">Membrane</keyword>
<evidence type="ECO:0000313" key="6">
    <source>
        <dbReference type="Proteomes" id="UP001629113"/>
    </source>
</evidence>
<dbReference type="EMBL" id="JBFCZG010000003">
    <property type="protein sequence ID" value="KAL3424060.1"/>
    <property type="molecule type" value="Genomic_DNA"/>
</dbReference>
<feature type="transmembrane region" description="Helical" evidence="4">
    <location>
        <begin position="151"/>
        <end position="170"/>
    </location>
</feature>
<dbReference type="Gene3D" id="1.20.1250.20">
    <property type="entry name" value="MFS general substrate transporter like domains"/>
    <property type="match status" value="2"/>
</dbReference>
<keyword evidence="6" id="KW-1185">Reference proteome</keyword>
<feature type="transmembrane region" description="Helical" evidence="4">
    <location>
        <begin position="58"/>
        <end position="82"/>
    </location>
</feature>
<evidence type="ECO:0000313" key="5">
    <source>
        <dbReference type="EMBL" id="KAL3424060.1"/>
    </source>
</evidence>
<feature type="transmembrane region" description="Helical" evidence="4">
    <location>
        <begin position="257"/>
        <end position="275"/>
    </location>
</feature>
<dbReference type="Pfam" id="PF07690">
    <property type="entry name" value="MFS_1"/>
    <property type="match status" value="1"/>
</dbReference>
<reference evidence="5 6" key="1">
    <citation type="submission" date="2024-06" db="EMBL/GenBank/DDBJ databases">
        <title>Complete genome of Phlyctema vagabunda strain 19-DSS-EL-015.</title>
        <authorList>
            <person name="Fiorenzani C."/>
        </authorList>
    </citation>
    <scope>NUCLEOTIDE SEQUENCE [LARGE SCALE GENOMIC DNA]</scope>
    <source>
        <strain evidence="5 6">19-DSS-EL-015</strain>
    </source>
</reference>
<comment type="caution">
    <text evidence="5">The sequence shown here is derived from an EMBL/GenBank/DDBJ whole genome shotgun (WGS) entry which is preliminary data.</text>
</comment>
<feature type="transmembrane region" description="Helical" evidence="4">
    <location>
        <begin position="322"/>
        <end position="343"/>
    </location>
</feature>
<feature type="transmembrane region" description="Helical" evidence="4">
    <location>
        <begin position="94"/>
        <end position="115"/>
    </location>
</feature>
<feature type="compositionally biased region" description="Polar residues" evidence="3">
    <location>
        <begin position="1"/>
        <end position="15"/>
    </location>
</feature>
<keyword evidence="4" id="KW-0812">Transmembrane</keyword>
<evidence type="ECO:0000256" key="2">
    <source>
        <dbReference type="ARBA" id="ARBA00006727"/>
    </source>
</evidence>
<accession>A0ABR4PL64</accession>
<feature type="transmembrane region" description="Helical" evidence="4">
    <location>
        <begin position="127"/>
        <end position="145"/>
    </location>
</feature>
<dbReference type="PANTHER" id="PTHR11360">
    <property type="entry name" value="MONOCARBOXYLATE TRANSPORTER"/>
    <property type="match status" value="1"/>
</dbReference>
<feature type="transmembrane region" description="Helical" evidence="4">
    <location>
        <begin position="349"/>
        <end position="371"/>
    </location>
</feature>
<dbReference type="Proteomes" id="UP001629113">
    <property type="component" value="Unassembled WGS sequence"/>
</dbReference>
<feature type="transmembrane region" description="Helical" evidence="4">
    <location>
        <begin position="182"/>
        <end position="203"/>
    </location>
</feature>
<dbReference type="InterPro" id="IPR050327">
    <property type="entry name" value="Proton-linked_MCT"/>
</dbReference>
<evidence type="ECO:0000256" key="4">
    <source>
        <dbReference type="SAM" id="Phobius"/>
    </source>
</evidence>
<feature type="transmembrane region" description="Helical" evidence="4">
    <location>
        <begin position="383"/>
        <end position="405"/>
    </location>
</feature>
<dbReference type="SUPFAM" id="SSF103473">
    <property type="entry name" value="MFS general substrate transporter"/>
    <property type="match status" value="1"/>
</dbReference>
<dbReference type="PANTHER" id="PTHR11360:SF287">
    <property type="entry name" value="MFS MONOCARBOXYLATE TRANSPORTER"/>
    <property type="match status" value="1"/>
</dbReference>
<sequence>MTTFTAPLQLDQNAHSQREHPEEALESNVDDGENHQRDGLNYQQLKPVDGGLAAWKMLIAAFVFEALFWGFPTAFGVFQNYYSSLPQFKGDSRVALIGTIAQGLCYLGAPFSAALTKRFPKYQRQQIWLGWPLCIFGLLAASFATTLPGLIATQGVMYGVGFVTLTYPIISMVNEWWVTRKGMAFGLISSASGASGAAMPFIIEALLQRYGYKTTLRACAVGLVLLTAPLLPFLVGRLPPAERSAVAKTNWSFISKPLFWVYCTSTLVQGLGFFFPPIYLPSYATEIGLRSSQGALLLCIMAIAQTLGQFAFGYLSDKQVSVSILCIICSVMATVASLVLWGLSKSLSLLLVFSMIYGFFGFGFGTMRVAMGRAVSTDPSATVATYSILVFLQGVGNILAGPISVGLLSQTVAMQSYGVLRYRSLVIFTGACMFGSALVIGLWHARPTKLRVLKLGSS</sequence>
<dbReference type="InterPro" id="IPR011701">
    <property type="entry name" value="MFS"/>
</dbReference>
<comment type="subcellular location">
    <subcellularLocation>
        <location evidence="1">Membrane</location>
        <topology evidence="1">Multi-pass membrane protein</topology>
    </subcellularLocation>
</comment>
<feature type="region of interest" description="Disordered" evidence="3">
    <location>
        <begin position="1"/>
        <end position="38"/>
    </location>
</feature>
<feature type="transmembrane region" description="Helical" evidence="4">
    <location>
        <begin position="295"/>
        <end position="315"/>
    </location>
</feature>
<dbReference type="InterPro" id="IPR036259">
    <property type="entry name" value="MFS_trans_sf"/>
</dbReference>
<proteinExistence type="inferred from homology"/>
<name>A0ABR4PL64_9HELO</name>
<evidence type="ECO:0000256" key="3">
    <source>
        <dbReference type="SAM" id="MobiDB-lite"/>
    </source>
</evidence>
<evidence type="ECO:0000256" key="1">
    <source>
        <dbReference type="ARBA" id="ARBA00004141"/>
    </source>
</evidence>
<keyword evidence="4" id="KW-1133">Transmembrane helix</keyword>
<protein>
    <submittedName>
        <fullName evidence="5">MFS monocarboxylate</fullName>
    </submittedName>
</protein>
<comment type="similarity">
    <text evidence="2">Belongs to the major facilitator superfamily. Monocarboxylate porter (TC 2.A.1.13) family.</text>
</comment>
<feature type="transmembrane region" description="Helical" evidence="4">
    <location>
        <begin position="215"/>
        <end position="236"/>
    </location>
</feature>